<reference evidence="14 15" key="1">
    <citation type="submission" date="2019-07" db="EMBL/GenBank/DDBJ databases">
        <title>Whole genome shotgun sequence of Knoellia locipacati NBRC 109775.</title>
        <authorList>
            <person name="Hosoyama A."/>
            <person name="Uohara A."/>
            <person name="Ohji S."/>
            <person name="Ichikawa N."/>
        </authorList>
    </citation>
    <scope>NUCLEOTIDE SEQUENCE [LARGE SCALE GENOMIC DNA]</scope>
    <source>
        <strain evidence="14 15">NBRC 109775</strain>
    </source>
</reference>
<comment type="similarity">
    <text evidence="2 12">Belongs to the Nudix hydrolase family.</text>
</comment>
<dbReference type="InterPro" id="IPR000086">
    <property type="entry name" value="NUDIX_hydrolase_dom"/>
</dbReference>
<dbReference type="GO" id="GO:0008413">
    <property type="term" value="F:8-oxo-7,8-dihydroguanosine triphosphate pyrophosphatase activity"/>
    <property type="evidence" value="ECO:0007669"/>
    <property type="project" value="TreeGrafter"/>
</dbReference>
<keyword evidence="6" id="KW-0227">DNA damage</keyword>
<dbReference type="RefSeq" id="WP_147064892.1">
    <property type="nucleotide sequence ID" value="NZ_BAABDN010000001.1"/>
</dbReference>
<evidence type="ECO:0000256" key="5">
    <source>
        <dbReference type="ARBA" id="ARBA00022723"/>
    </source>
</evidence>
<keyword evidence="3" id="KW-0515">Mutator protein</keyword>
<dbReference type="Proteomes" id="UP000321793">
    <property type="component" value="Unassembled WGS sequence"/>
</dbReference>
<evidence type="ECO:0000313" key="15">
    <source>
        <dbReference type="Proteomes" id="UP000321793"/>
    </source>
</evidence>
<dbReference type="PANTHER" id="PTHR47707">
    <property type="entry name" value="8-OXO-DGTP DIPHOSPHATASE"/>
    <property type="match status" value="1"/>
</dbReference>
<evidence type="ECO:0000259" key="13">
    <source>
        <dbReference type="PROSITE" id="PS51462"/>
    </source>
</evidence>
<dbReference type="GO" id="GO:0044715">
    <property type="term" value="F:8-oxo-dGDP phosphatase activity"/>
    <property type="evidence" value="ECO:0007669"/>
    <property type="project" value="TreeGrafter"/>
</dbReference>
<comment type="caution">
    <text evidence="14">The sequence shown here is derived from an EMBL/GenBank/DDBJ whole genome shotgun (WGS) entry which is preliminary data.</text>
</comment>
<organism evidence="14 15">
    <name type="scientific">Knoellia locipacati</name>
    <dbReference type="NCBI Taxonomy" id="882824"/>
    <lineage>
        <taxon>Bacteria</taxon>
        <taxon>Bacillati</taxon>
        <taxon>Actinomycetota</taxon>
        <taxon>Actinomycetes</taxon>
        <taxon>Micrococcales</taxon>
        <taxon>Intrasporangiaceae</taxon>
        <taxon>Knoellia</taxon>
    </lineage>
</organism>
<dbReference type="InterPro" id="IPR047127">
    <property type="entry name" value="MutT-like"/>
</dbReference>
<dbReference type="GO" id="GO:0006260">
    <property type="term" value="P:DNA replication"/>
    <property type="evidence" value="ECO:0007669"/>
    <property type="project" value="UniProtKB-KW"/>
</dbReference>
<name>A0A512T1L8_9MICO</name>
<proteinExistence type="inferred from homology"/>
<keyword evidence="15" id="KW-1185">Reference proteome</keyword>
<keyword evidence="7 12" id="KW-0378">Hydrolase</keyword>
<dbReference type="GO" id="GO:0046872">
    <property type="term" value="F:metal ion binding"/>
    <property type="evidence" value="ECO:0007669"/>
    <property type="project" value="UniProtKB-KW"/>
</dbReference>
<gene>
    <name evidence="14" type="ORF">KLO01_21620</name>
</gene>
<dbReference type="OrthoDB" id="9804442at2"/>
<keyword evidence="9" id="KW-0234">DNA repair</keyword>
<evidence type="ECO:0000256" key="1">
    <source>
        <dbReference type="ARBA" id="ARBA00001946"/>
    </source>
</evidence>
<dbReference type="PROSITE" id="PS00893">
    <property type="entry name" value="NUDIX_BOX"/>
    <property type="match status" value="1"/>
</dbReference>
<dbReference type="EC" id="3.6.1.55" evidence="11"/>
<comment type="cofactor">
    <cofactor evidence="1">
        <name>Mg(2+)</name>
        <dbReference type="ChEBI" id="CHEBI:18420"/>
    </cofactor>
</comment>
<keyword evidence="8" id="KW-0460">Magnesium</keyword>
<evidence type="ECO:0000256" key="11">
    <source>
        <dbReference type="ARBA" id="ARBA00038905"/>
    </source>
</evidence>
<dbReference type="Gene3D" id="3.90.79.10">
    <property type="entry name" value="Nucleoside Triphosphate Pyrophosphohydrolase"/>
    <property type="match status" value="1"/>
</dbReference>
<evidence type="ECO:0000256" key="8">
    <source>
        <dbReference type="ARBA" id="ARBA00022842"/>
    </source>
</evidence>
<dbReference type="InterPro" id="IPR020084">
    <property type="entry name" value="NUDIX_hydrolase_CS"/>
</dbReference>
<protein>
    <recommendedName>
        <fullName evidence="11">8-oxo-dGTP diphosphatase</fullName>
        <ecNumber evidence="11">3.6.1.55</ecNumber>
    </recommendedName>
</protein>
<keyword evidence="4" id="KW-0235">DNA replication</keyword>
<dbReference type="AlphaFoldDB" id="A0A512T1L8"/>
<dbReference type="GO" id="GO:0044716">
    <property type="term" value="F:8-oxo-GDP phosphatase activity"/>
    <property type="evidence" value="ECO:0007669"/>
    <property type="project" value="TreeGrafter"/>
</dbReference>
<dbReference type="SUPFAM" id="SSF55811">
    <property type="entry name" value="Nudix"/>
    <property type="match status" value="1"/>
</dbReference>
<evidence type="ECO:0000256" key="12">
    <source>
        <dbReference type="RuleBase" id="RU003476"/>
    </source>
</evidence>
<dbReference type="InterPro" id="IPR020476">
    <property type="entry name" value="Nudix_hydrolase"/>
</dbReference>
<dbReference type="PRINTS" id="PR00502">
    <property type="entry name" value="NUDIXFAMILY"/>
</dbReference>
<evidence type="ECO:0000256" key="7">
    <source>
        <dbReference type="ARBA" id="ARBA00022801"/>
    </source>
</evidence>
<dbReference type="EMBL" id="BKBA01000008">
    <property type="protein sequence ID" value="GEQ14115.1"/>
    <property type="molecule type" value="Genomic_DNA"/>
</dbReference>
<dbReference type="CDD" id="cd03425">
    <property type="entry name" value="NUDIX_MutT_NudA_like"/>
    <property type="match status" value="1"/>
</dbReference>
<dbReference type="PANTHER" id="PTHR47707:SF1">
    <property type="entry name" value="NUDIX HYDROLASE FAMILY PROTEIN"/>
    <property type="match status" value="1"/>
</dbReference>
<evidence type="ECO:0000256" key="6">
    <source>
        <dbReference type="ARBA" id="ARBA00022763"/>
    </source>
</evidence>
<evidence type="ECO:0000256" key="9">
    <source>
        <dbReference type="ARBA" id="ARBA00023204"/>
    </source>
</evidence>
<accession>A0A512T1L8</accession>
<evidence type="ECO:0000313" key="14">
    <source>
        <dbReference type="EMBL" id="GEQ14115.1"/>
    </source>
</evidence>
<evidence type="ECO:0000256" key="10">
    <source>
        <dbReference type="ARBA" id="ARBA00035861"/>
    </source>
</evidence>
<sequence length="151" mass="16331">MPLDEPNDPVEVVAAALVDDLAEPTRLLAARRTEPPALAGGWELPGGKVDPGEEAVEALHRELREELGVEVAVGDRVDGPLARGRWPLGTAYAMTVHLAVVTEGTPEPIEDHDALRWLTAEDLYAVPWLPGDLPIVDALAARMAVPRRFRP</sequence>
<dbReference type="Pfam" id="PF00293">
    <property type="entry name" value="NUDIX"/>
    <property type="match status" value="1"/>
</dbReference>
<comment type="catalytic activity">
    <reaction evidence="10">
        <text>8-oxo-dGTP + H2O = 8-oxo-dGMP + diphosphate + H(+)</text>
        <dbReference type="Rhea" id="RHEA:31575"/>
        <dbReference type="ChEBI" id="CHEBI:15377"/>
        <dbReference type="ChEBI" id="CHEBI:15378"/>
        <dbReference type="ChEBI" id="CHEBI:33019"/>
        <dbReference type="ChEBI" id="CHEBI:63224"/>
        <dbReference type="ChEBI" id="CHEBI:77896"/>
        <dbReference type="EC" id="3.6.1.55"/>
    </reaction>
</comment>
<dbReference type="InterPro" id="IPR015797">
    <property type="entry name" value="NUDIX_hydrolase-like_dom_sf"/>
</dbReference>
<dbReference type="GO" id="GO:0006281">
    <property type="term" value="P:DNA repair"/>
    <property type="evidence" value="ECO:0007669"/>
    <property type="project" value="UniProtKB-KW"/>
</dbReference>
<evidence type="ECO:0000256" key="2">
    <source>
        <dbReference type="ARBA" id="ARBA00005582"/>
    </source>
</evidence>
<feature type="domain" description="Nudix hydrolase" evidence="13">
    <location>
        <begin position="8"/>
        <end position="143"/>
    </location>
</feature>
<dbReference type="PROSITE" id="PS51462">
    <property type="entry name" value="NUDIX"/>
    <property type="match status" value="1"/>
</dbReference>
<keyword evidence="5" id="KW-0479">Metal-binding</keyword>
<dbReference type="GO" id="GO:0035539">
    <property type="term" value="F:8-oxo-7,8-dihydrodeoxyguanosine triphosphate pyrophosphatase activity"/>
    <property type="evidence" value="ECO:0007669"/>
    <property type="project" value="UniProtKB-EC"/>
</dbReference>
<evidence type="ECO:0000256" key="3">
    <source>
        <dbReference type="ARBA" id="ARBA00022457"/>
    </source>
</evidence>
<evidence type="ECO:0000256" key="4">
    <source>
        <dbReference type="ARBA" id="ARBA00022705"/>
    </source>
</evidence>